<keyword evidence="2" id="KW-1185">Reference proteome</keyword>
<protein>
    <submittedName>
        <fullName evidence="1">Uncharacterized protein</fullName>
    </submittedName>
</protein>
<accession>A0A1X1ZY65</accession>
<sequence length="79" mass="7894">MQLRAAHTRGAAASAQQSSVRFIGVAGLLGEVKAHAAVGDQLRGGGRDAVLCGDAFKCVAEASETVSVVVGVQLFLGVG</sequence>
<dbReference type="AlphaFoldDB" id="A0A1X1ZY65"/>
<dbReference type="Proteomes" id="UP000193781">
    <property type="component" value="Unassembled WGS sequence"/>
</dbReference>
<gene>
    <name evidence="1" type="ORF">AWC17_26030</name>
</gene>
<proteinExistence type="predicted"/>
<organism evidence="1 2">
    <name type="scientific">Mycobacterium nebraskense</name>
    <dbReference type="NCBI Taxonomy" id="244292"/>
    <lineage>
        <taxon>Bacteria</taxon>
        <taxon>Bacillati</taxon>
        <taxon>Actinomycetota</taxon>
        <taxon>Actinomycetes</taxon>
        <taxon>Mycobacteriales</taxon>
        <taxon>Mycobacteriaceae</taxon>
        <taxon>Mycobacterium</taxon>
    </lineage>
</organism>
<comment type="caution">
    <text evidence="1">The sequence shown here is derived from an EMBL/GenBank/DDBJ whole genome shotgun (WGS) entry which is preliminary data.</text>
</comment>
<reference evidence="1 2" key="1">
    <citation type="submission" date="2016-01" db="EMBL/GenBank/DDBJ databases">
        <title>The new phylogeny of the genus Mycobacterium.</title>
        <authorList>
            <person name="Tarcisio F."/>
            <person name="Conor M."/>
            <person name="Antonella G."/>
            <person name="Elisabetta G."/>
            <person name="Giulia F.S."/>
            <person name="Sara T."/>
            <person name="Anna F."/>
            <person name="Clotilde B."/>
            <person name="Roberto B."/>
            <person name="Veronica D.S."/>
            <person name="Fabio R."/>
            <person name="Monica P."/>
            <person name="Olivier J."/>
            <person name="Enrico T."/>
            <person name="Nicola S."/>
        </authorList>
    </citation>
    <scope>NUCLEOTIDE SEQUENCE [LARGE SCALE GENOMIC DNA]</scope>
    <source>
        <strain evidence="1 2">DSM 44803</strain>
    </source>
</reference>
<name>A0A1X1ZY65_9MYCO</name>
<dbReference type="EMBL" id="LQPH01000042">
    <property type="protein sequence ID" value="ORW31101.1"/>
    <property type="molecule type" value="Genomic_DNA"/>
</dbReference>
<evidence type="ECO:0000313" key="1">
    <source>
        <dbReference type="EMBL" id="ORW31101.1"/>
    </source>
</evidence>
<evidence type="ECO:0000313" key="2">
    <source>
        <dbReference type="Proteomes" id="UP000193781"/>
    </source>
</evidence>